<feature type="region of interest" description="Disordered" evidence="1">
    <location>
        <begin position="75"/>
        <end position="147"/>
    </location>
</feature>
<dbReference type="RefSeq" id="WP_230066641.1">
    <property type="nucleotide sequence ID" value="NZ_BAABLL010000019.1"/>
</dbReference>
<sequence length="244" mass="25062">MSETPQHGRRRAEALRPMSRRDLRSAARSNAKLPRPAQRMAVVAIAAALLAGGGLAQASSHNATNNLAGTMLSTGPSSATGASSAEAGGTPTAVSAPSNIALDFPRFKISPPAPAKPSTPDVAAQGAAITAEPSPSENAAPVDDPAGAQQYATGKLAGHGWGAEQMSCLTPLWTRESSWLTSAENASSGAYGIAQSLPAEKMAIAGADYRSNYRTQIDWGLTYIAGRYGTPCGAWAHSNAVGWY</sequence>
<feature type="compositionally biased region" description="Basic and acidic residues" evidence="1">
    <location>
        <begin position="11"/>
        <end position="25"/>
    </location>
</feature>
<evidence type="ECO:0008006" key="4">
    <source>
        <dbReference type="Google" id="ProtNLM"/>
    </source>
</evidence>
<dbReference type="EMBL" id="JBHSCQ010000005">
    <property type="protein sequence ID" value="MFC4265023.1"/>
    <property type="molecule type" value="Genomic_DNA"/>
</dbReference>
<reference evidence="3" key="1">
    <citation type="journal article" date="2019" name="Int. J. Syst. Evol. Microbiol.">
        <title>The Global Catalogue of Microorganisms (GCM) 10K type strain sequencing project: providing services to taxonomists for standard genome sequencing and annotation.</title>
        <authorList>
            <consortium name="The Broad Institute Genomics Platform"/>
            <consortium name="The Broad Institute Genome Sequencing Center for Infectious Disease"/>
            <person name="Wu L."/>
            <person name="Ma J."/>
        </authorList>
    </citation>
    <scope>NUCLEOTIDE SEQUENCE [LARGE SCALE GENOMIC DNA]</scope>
    <source>
        <strain evidence="3">CGMCC 1.10698</strain>
    </source>
</reference>
<keyword evidence="3" id="KW-1185">Reference proteome</keyword>
<accession>A0ABV8QYU7</accession>
<dbReference type="SUPFAM" id="SSF53955">
    <property type="entry name" value="Lysozyme-like"/>
    <property type="match status" value="1"/>
</dbReference>
<protein>
    <recommendedName>
        <fullName evidence="4">Transglycosylase SLT domain-containing protein</fullName>
    </recommendedName>
</protein>
<evidence type="ECO:0000313" key="2">
    <source>
        <dbReference type="EMBL" id="MFC4265023.1"/>
    </source>
</evidence>
<feature type="region of interest" description="Disordered" evidence="1">
    <location>
        <begin position="1"/>
        <end position="37"/>
    </location>
</feature>
<evidence type="ECO:0000313" key="3">
    <source>
        <dbReference type="Proteomes" id="UP001595773"/>
    </source>
</evidence>
<feature type="compositionally biased region" description="Low complexity" evidence="1">
    <location>
        <begin position="75"/>
        <end position="93"/>
    </location>
</feature>
<comment type="caution">
    <text evidence="2">The sequence shown here is derived from an EMBL/GenBank/DDBJ whole genome shotgun (WGS) entry which is preliminary data.</text>
</comment>
<organism evidence="2 3">
    <name type="scientific">Arthrobacter cryoconiti</name>
    <dbReference type="NCBI Taxonomy" id="748907"/>
    <lineage>
        <taxon>Bacteria</taxon>
        <taxon>Bacillati</taxon>
        <taxon>Actinomycetota</taxon>
        <taxon>Actinomycetes</taxon>
        <taxon>Micrococcales</taxon>
        <taxon>Micrococcaceae</taxon>
        <taxon>Arthrobacter</taxon>
    </lineage>
</organism>
<evidence type="ECO:0000256" key="1">
    <source>
        <dbReference type="SAM" id="MobiDB-lite"/>
    </source>
</evidence>
<proteinExistence type="predicted"/>
<dbReference type="Proteomes" id="UP001595773">
    <property type="component" value="Unassembled WGS sequence"/>
</dbReference>
<dbReference type="InterPro" id="IPR023346">
    <property type="entry name" value="Lysozyme-like_dom_sf"/>
</dbReference>
<name>A0ABV8QYU7_9MICC</name>
<gene>
    <name evidence="2" type="ORF">ACFOW9_05350</name>
</gene>